<evidence type="ECO:0000313" key="2">
    <source>
        <dbReference type="Proteomes" id="UP000521872"/>
    </source>
</evidence>
<name>A0A8H4QHY6_9AGAR</name>
<sequence length="214" mass="23717">MSNKIFFIYDLSASKIKSLKPHLINPKKDSSNSERSASDIHRIKHTMNGQVFPKNIITLGLPIRYPANDSDPDNYHWLIWIVSEDGVNGTCAHATNQTGAFQFEKKVESAGISRNNLSALIQIGSLGKYSVDDVVAILEKIPMESPAGSEDENIKFSCRIWIREAVRVLNKAGIITCSDVNALEKECEGYADANREAMELGKGKPLFVVSKFSE</sequence>
<dbReference type="InterPro" id="IPR046670">
    <property type="entry name" value="DUF6540"/>
</dbReference>
<keyword evidence="2" id="KW-1185">Reference proteome</keyword>
<dbReference type="EMBL" id="JAACJL010000058">
    <property type="protein sequence ID" value="KAF4611091.1"/>
    <property type="molecule type" value="Genomic_DNA"/>
</dbReference>
<reference evidence="1 2" key="1">
    <citation type="submission" date="2019-12" db="EMBL/GenBank/DDBJ databases">
        <authorList>
            <person name="Floudas D."/>
            <person name="Bentzer J."/>
            <person name="Ahren D."/>
            <person name="Johansson T."/>
            <person name="Persson P."/>
            <person name="Tunlid A."/>
        </authorList>
    </citation>
    <scope>NUCLEOTIDE SEQUENCE [LARGE SCALE GENOMIC DNA]</scope>
    <source>
        <strain evidence="1 2">CBS 102.39</strain>
    </source>
</reference>
<dbReference type="Proteomes" id="UP000521872">
    <property type="component" value="Unassembled WGS sequence"/>
</dbReference>
<dbReference type="Pfam" id="PF20174">
    <property type="entry name" value="DUF6540"/>
    <property type="match status" value="1"/>
</dbReference>
<comment type="caution">
    <text evidence="1">The sequence shown here is derived from an EMBL/GenBank/DDBJ whole genome shotgun (WGS) entry which is preliminary data.</text>
</comment>
<proteinExistence type="predicted"/>
<dbReference type="AlphaFoldDB" id="A0A8H4QHY6"/>
<evidence type="ECO:0000313" key="1">
    <source>
        <dbReference type="EMBL" id="KAF4611091.1"/>
    </source>
</evidence>
<gene>
    <name evidence="1" type="ORF">D9613_007154</name>
</gene>
<accession>A0A8H4QHY6</accession>
<organism evidence="1 2">
    <name type="scientific">Agrocybe pediades</name>
    <dbReference type="NCBI Taxonomy" id="84607"/>
    <lineage>
        <taxon>Eukaryota</taxon>
        <taxon>Fungi</taxon>
        <taxon>Dikarya</taxon>
        <taxon>Basidiomycota</taxon>
        <taxon>Agaricomycotina</taxon>
        <taxon>Agaricomycetes</taxon>
        <taxon>Agaricomycetidae</taxon>
        <taxon>Agaricales</taxon>
        <taxon>Agaricineae</taxon>
        <taxon>Strophariaceae</taxon>
        <taxon>Agrocybe</taxon>
    </lineage>
</organism>
<protein>
    <submittedName>
        <fullName evidence="1">Uncharacterized protein</fullName>
    </submittedName>
</protein>